<feature type="compositionally biased region" description="Pro residues" evidence="1">
    <location>
        <begin position="146"/>
        <end position="155"/>
    </location>
</feature>
<dbReference type="RefSeq" id="XP_026285862.2">
    <property type="nucleotide sequence ID" value="XM_026430077.2"/>
</dbReference>
<feature type="region of interest" description="Disordered" evidence="1">
    <location>
        <begin position="501"/>
        <end position="589"/>
    </location>
</feature>
<feature type="region of interest" description="Disordered" evidence="1">
    <location>
        <begin position="65"/>
        <end position="172"/>
    </location>
</feature>
<feature type="compositionally biased region" description="Polar residues" evidence="1">
    <location>
        <begin position="893"/>
        <end position="911"/>
    </location>
</feature>
<organism evidence="2 3">
    <name type="scientific">Frankliniella occidentalis</name>
    <name type="common">Western flower thrips</name>
    <name type="synonym">Euthrips occidentalis</name>
    <dbReference type="NCBI Taxonomy" id="133901"/>
    <lineage>
        <taxon>Eukaryota</taxon>
        <taxon>Metazoa</taxon>
        <taxon>Ecdysozoa</taxon>
        <taxon>Arthropoda</taxon>
        <taxon>Hexapoda</taxon>
        <taxon>Insecta</taxon>
        <taxon>Pterygota</taxon>
        <taxon>Neoptera</taxon>
        <taxon>Paraneoptera</taxon>
        <taxon>Thysanoptera</taxon>
        <taxon>Terebrantia</taxon>
        <taxon>Thripoidea</taxon>
        <taxon>Thripidae</taxon>
        <taxon>Frankliniella</taxon>
    </lineage>
</organism>
<feature type="region of interest" description="Disordered" evidence="1">
    <location>
        <begin position="665"/>
        <end position="701"/>
    </location>
</feature>
<feature type="region of interest" description="Disordered" evidence="1">
    <location>
        <begin position="852"/>
        <end position="911"/>
    </location>
</feature>
<feature type="compositionally biased region" description="Polar residues" evidence="1">
    <location>
        <begin position="415"/>
        <end position="430"/>
    </location>
</feature>
<feature type="region of interest" description="Disordered" evidence="1">
    <location>
        <begin position="215"/>
        <end position="364"/>
    </location>
</feature>
<feature type="compositionally biased region" description="Basic and acidic residues" evidence="1">
    <location>
        <begin position="291"/>
        <end position="307"/>
    </location>
</feature>
<feature type="compositionally biased region" description="Basic residues" evidence="1">
    <location>
        <begin position="217"/>
        <end position="234"/>
    </location>
</feature>
<feature type="compositionally biased region" description="Low complexity" evidence="1">
    <location>
        <begin position="501"/>
        <end position="514"/>
    </location>
</feature>
<name>A0A6J1SYE8_FRAOC</name>
<feature type="compositionally biased region" description="Polar residues" evidence="1">
    <location>
        <begin position="666"/>
        <end position="682"/>
    </location>
</feature>
<feature type="compositionally biased region" description="Low complexity" evidence="1">
    <location>
        <begin position="161"/>
        <end position="171"/>
    </location>
</feature>
<feature type="compositionally biased region" description="Low complexity" evidence="1">
    <location>
        <begin position="686"/>
        <end position="695"/>
    </location>
</feature>
<evidence type="ECO:0000313" key="3">
    <source>
        <dbReference type="RefSeq" id="XP_026285862.2"/>
    </source>
</evidence>
<protein>
    <submittedName>
        <fullName evidence="3">Uncharacterized protein LOC113211636</fullName>
    </submittedName>
</protein>
<proteinExistence type="predicted"/>
<dbReference type="GeneID" id="113211636"/>
<evidence type="ECO:0000256" key="1">
    <source>
        <dbReference type="SAM" id="MobiDB-lite"/>
    </source>
</evidence>
<feature type="compositionally biased region" description="Low complexity" evidence="1">
    <location>
        <begin position="254"/>
        <end position="269"/>
    </location>
</feature>
<reference evidence="3" key="1">
    <citation type="submission" date="2025-08" db="UniProtKB">
        <authorList>
            <consortium name="RefSeq"/>
        </authorList>
    </citation>
    <scope>IDENTIFICATION</scope>
    <source>
        <tissue evidence="3">Whole organism</tissue>
    </source>
</reference>
<feature type="compositionally biased region" description="Acidic residues" evidence="1">
    <location>
        <begin position="34"/>
        <end position="43"/>
    </location>
</feature>
<dbReference type="OrthoDB" id="10641824at2759"/>
<keyword evidence="2" id="KW-1185">Reference proteome</keyword>
<dbReference type="KEGG" id="foc:113211636"/>
<accession>A0A6J1SYE8</accession>
<dbReference type="Proteomes" id="UP000504606">
    <property type="component" value="Unplaced"/>
</dbReference>
<feature type="region of interest" description="Disordered" evidence="1">
    <location>
        <begin position="392"/>
        <end position="437"/>
    </location>
</feature>
<evidence type="ECO:0000313" key="2">
    <source>
        <dbReference type="Proteomes" id="UP000504606"/>
    </source>
</evidence>
<gene>
    <name evidence="3" type="primary">LOC113211636</name>
</gene>
<feature type="region of interest" description="Disordered" evidence="1">
    <location>
        <begin position="34"/>
        <end position="53"/>
    </location>
</feature>
<sequence>MELMEIARTSMALTAASSSVPDSESIQLIDQVAVDEEDEEPDTTEGAGDDSLVGCDMDLKHVTGVLFDPTPRPPQTPPDPLPSMALTKGGSLPAAAATSAADEGRPQGPQGRADRKLAGFGGFPFKARRRQDKAQRSATASAFIPCPEPARAPAPPRDDVPPTTSSTTTRRLSVDLKVADVKQVESAGASSRTSTSTHRILSDVLQGIRQVILPGKSGRRSIMKRPRSGHRLLSRKAPAEKQREADAEDEQAPAEDSSTAAAAAADEQTSVIGVPGEDEACSTATVASSPRDARSEHPSRTSSDDKNASAGVKKNHVEPSPVTDVPSKLRYPASTRSNISRSNCEEISETHSRTSRSSIAPPRTNFLTDNVLKSLARSSSIKYIDSTLRSTQRISGKTPERYRNVPLPITKPESSKANTPTASQCSSPRSRGSRKGFKLRKRIKISETAICNNNSGALNCLTDHKENNKYYVYTVNDDKATELRLSEMFVLQEEPIMAEEVPQIQEPVEPVQSKAKAKKGGNKKEGKAAKAPKAKSKQGGPSTAGKILRKKSLTRPASLLRSRRSGERLRGSKTSARASKAALDKKASSALSIKNRQTEVLKRLRPFSPSDGVVEIVSDASKCRSIEQSDTATQLRGEFTPRVCADVRDSCTGDTSSVVSAAVSRGHSQLHSLVPSSVQSRESCGPRRTSGSSRRGAPRYRPTLRTPRITCVGMGAGNEVALVQRNNMEAGALGRARIPFKHPAHGAKVPQAALAHRELAGKAIMAKPPALPAKSHPPAFPGLQEMTEMLFEYSTLAAAKGRSFANVHSELVSLFEAPTKASLPSNESHGVISDSANPSADQVLVQLRRMEVGGSSQATSSAGVTEEEEEGSSQLSGAPSSKQTTERTEETDSCQTASAASSKQYTETAQRSGFNIRSVDTEAQVAAALQEIMNSITELRCTDTDGVLGPSAEVLAPGTQETKDSAKVDDAMAPRRAGRETAGNAHLHGLRYFPAKGLSTFDILDTILIEESHSRLQSKQLDSSTRPGLSVKINTWTSDNIHVTSNSVQATVSTANAVCQRTRISSPEDASEENLPKPHLCETDQNLVENSKLFEKRTTPIKIETNKAQGSSTVCVEKHSYPNNFCIDTIDMSSEYIPRSHNDTIETENSVRSRHSPILLPSTSFTKTKSKHEMSTITTHHGISATSMSQAKLTGPQRAQKRIACFLGDDIPGTILAVLTEVLPIFLERTRSELLTPRQNLIQKLLYEDYFNHPANTSDGLNAREDPQALLRVGTMAHQVALLVEDTARSTELDMQADRRPP</sequence>
<feature type="compositionally biased region" description="Pro residues" evidence="1">
    <location>
        <begin position="70"/>
        <end position="81"/>
    </location>
</feature>